<reference evidence="2" key="1">
    <citation type="journal article" date="2021" name="PeerJ">
        <title>Extensive microbial diversity within the chicken gut microbiome revealed by metagenomics and culture.</title>
        <authorList>
            <person name="Gilroy R."/>
            <person name="Ravi A."/>
            <person name="Getino M."/>
            <person name="Pursley I."/>
            <person name="Horton D.L."/>
            <person name="Alikhan N.F."/>
            <person name="Baker D."/>
            <person name="Gharbi K."/>
            <person name="Hall N."/>
            <person name="Watson M."/>
            <person name="Adriaenssens E.M."/>
            <person name="Foster-Nyarko E."/>
            <person name="Jarju S."/>
            <person name="Secka A."/>
            <person name="Antonio M."/>
            <person name="Oren A."/>
            <person name="Chaudhuri R.R."/>
            <person name="La Ragione R."/>
            <person name="Hildebrand F."/>
            <person name="Pallen M.J."/>
        </authorList>
    </citation>
    <scope>NUCLEOTIDE SEQUENCE</scope>
    <source>
        <strain evidence="2">CHK179-7159</strain>
    </source>
</reference>
<dbReference type="EMBL" id="DWYY01000189">
    <property type="protein sequence ID" value="HJA94624.1"/>
    <property type="molecule type" value="Genomic_DNA"/>
</dbReference>
<keyword evidence="1" id="KW-1133">Transmembrane helix</keyword>
<dbReference type="Proteomes" id="UP000886858">
    <property type="component" value="Unassembled WGS sequence"/>
</dbReference>
<gene>
    <name evidence="2" type="ORF">H9717_16180</name>
</gene>
<accession>A0A9D2IAL8</accession>
<keyword evidence="1" id="KW-0472">Membrane</keyword>
<proteinExistence type="predicted"/>
<organism evidence="2 3">
    <name type="scientific">Candidatus Eisenbergiella merdipullorum</name>
    <dbReference type="NCBI Taxonomy" id="2838553"/>
    <lineage>
        <taxon>Bacteria</taxon>
        <taxon>Bacillati</taxon>
        <taxon>Bacillota</taxon>
        <taxon>Clostridia</taxon>
        <taxon>Lachnospirales</taxon>
        <taxon>Lachnospiraceae</taxon>
        <taxon>Eisenbergiella</taxon>
    </lineage>
</organism>
<evidence type="ECO:0000313" key="3">
    <source>
        <dbReference type="Proteomes" id="UP000886858"/>
    </source>
</evidence>
<evidence type="ECO:0000313" key="2">
    <source>
        <dbReference type="EMBL" id="HJA94624.1"/>
    </source>
</evidence>
<comment type="caution">
    <text evidence="2">The sequence shown here is derived from an EMBL/GenBank/DDBJ whole genome shotgun (WGS) entry which is preliminary data.</text>
</comment>
<reference evidence="2" key="2">
    <citation type="submission" date="2021-04" db="EMBL/GenBank/DDBJ databases">
        <authorList>
            <person name="Gilroy R."/>
        </authorList>
    </citation>
    <scope>NUCLEOTIDE SEQUENCE</scope>
    <source>
        <strain evidence="2">CHK179-7159</strain>
    </source>
</reference>
<protein>
    <submittedName>
        <fullName evidence="2">Uncharacterized protein</fullName>
    </submittedName>
</protein>
<dbReference type="AlphaFoldDB" id="A0A9D2IAL8"/>
<keyword evidence="1" id="KW-0812">Transmembrane</keyword>
<evidence type="ECO:0000256" key="1">
    <source>
        <dbReference type="SAM" id="Phobius"/>
    </source>
</evidence>
<sequence>MKKQKQSGKKSTGSWEKRMEKKIDHLCLVVSGVIIAAAALLELRDRRRQMGE</sequence>
<feature type="transmembrane region" description="Helical" evidence="1">
    <location>
        <begin position="23"/>
        <end position="41"/>
    </location>
</feature>
<name>A0A9D2IAL8_9FIRM</name>